<accession>X1F7G7</accession>
<dbReference type="EMBL" id="BARU01008409">
    <property type="protein sequence ID" value="GAH40882.1"/>
    <property type="molecule type" value="Genomic_DNA"/>
</dbReference>
<name>X1F7G7_9ZZZZ</name>
<proteinExistence type="predicted"/>
<reference evidence="1" key="1">
    <citation type="journal article" date="2014" name="Front. Microbiol.">
        <title>High frequency of phylogenetically diverse reductive dehalogenase-homologous genes in deep subseafloor sedimentary metagenomes.</title>
        <authorList>
            <person name="Kawai M."/>
            <person name="Futagami T."/>
            <person name="Toyoda A."/>
            <person name="Takaki Y."/>
            <person name="Nishi S."/>
            <person name="Hori S."/>
            <person name="Arai W."/>
            <person name="Tsubouchi T."/>
            <person name="Morono Y."/>
            <person name="Uchiyama I."/>
            <person name="Ito T."/>
            <person name="Fujiyama A."/>
            <person name="Inagaki F."/>
            <person name="Takami H."/>
        </authorList>
    </citation>
    <scope>NUCLEOTIDE SEQUENCE</scope>
    <source>
        <strain evidence="1">Expedition CK06-06</strain>
    </source>
</reference>
<gene>
    <name evidence="1" type="ORF">S03H2_16462</name>
</gene>
<dbReference type="AlphaFoldDB" id="X1F7G7"/>
<feature type="non-terminal residue" evidence="1">
    <location>
        <position position="1"/>
    </location>
</feature>
<comment type="caution">
    <text evidence="1">The sequence shown here is derived from an EMBL/GenBank/DDBJ whole genome shotgun (WGS) entry which is preliminary data.</text>
</comment>
<organism evidence="1">
    <name type="scientific">marine sediment metagenome</name>
    <dbReference type="NCBI Taxonomy" id="412755"/>
    <lineage>
        <taxon>unclassified sequences</taxon>
        <taxon>metagenomes</taxon>
        <taxon>ecological metagenomes</taxon>
    </lineage>
</organism>
<sequence length="37" mass="4401">LSNHKSKIQQADFNCAEHETDRLSFFLRKLKPHAYAR</sequence>
<evidence type="ECO:0000313" key="1">
    <source>
        <dbReference type="EMBL" id="GAH40882.1"/>
    </source>
</evidence>
<protein>
    <submittedName>
        <fullName evidence="1">Uncharacterized protein</fullName>
    </submittedName>
</protein>